<keyword evidence="3 10" id="KW-0328">Glycosyltransferase</keyword>
<dbReference type="InterPro" id="IPR016024">
    <property type="entry name" value="ARM-type_fold"/>
</dbReference>
<keyword evidence="7 10" id="KW-1133">Transmembrane helix</keyword>
<keyword evidence="11" id="KW-1185">Reference proteome</keyword>
<proteinExistence type="inferred from homology"/>
<keyword evidence="9 10" id="KW-0472">Membrane</keyword>
<evidence type="ECO:0000256" key="10">
    <source>
        <dbReference type="RuleBase" id="RU363063"/>
    </source>
</evidence>
<keyword evidence="5 10" id="KW-0812">Transmembrane</keyword>
<evidence type="ECO:0000313" key="12">
    <source>
        <dbReference type="WBParaSite" id="TREG1_81640.1"/>
    </source>
</evidence>
<organism evidence="11 12">
    <name type="scientific">Trichobilharzia regenti</name>
    <name type="common">Nasal bird schistosome</name>
    <dbReference type="NCBI Taxonomy" id="157069"/>
    <lineage>
        <taxon>Eukaryota</taxon>
        <taxon>Metazoa</taxon>
        <taxon>Spiralia</taxon>
        <taxon>Lophotrochozoa</taxon>
        <taxon>Platyhelminthes</taxon>
        <taxon>Trematoda</taxon>
        <taxon>Digenea</taxon>
        <taxon>Strigeidida</taxon>
        <taxon>Schistosomatoidea</taxon>
        <taxon>Schistosomatidae</taxon>
        <taxon>Trichobilharzia</taxon>
    </lineage>
</organism>
<evidence type="ECO:0000256" key="3">
    <source>
        <dbReference type="ARBA" id="ARBA00022676"/>
    </source>
</evidence>
<comment type="subcellular location">
    <subcellularLocation>
        <location evidence="1 10">Golgi apparatus membrane</location>
        <topology evidence="1 10">Single-pass type II membrane protein</topology>
    </subcellularLocation>
</comment>
<dbReference type="GO" id="GO:0000139">
    <property type="term" value="C:Golgi membrane"/>
    <property type="evidence" value="ECO:0007669"/>
    <property type="project" value="UniProtKB-SubCell"/>
</dbReference>
<dbReference type="GO" id="GO:0006493">
    <property type="term" value="P:protein O-linked glycosylation"/>
    <property type="evidence" value="ECO:0007669"/>
    <property type="project" value="TreeGrafter"/>
</dbReference>
<dbReference type="SUPFAM" id="SSF48371">
    <property type="entry name" value="ARM repeat"/>
    <property type="match status" value="1"/>
</dbReference>
<evidence type="ECO:0000256" key="8">
    <source>
        <dbReference type="ARBA" id="ARBA00023034"/>
    </source>
</evidence>
<dbReference type="Proteomes" id="UP000050795">
    <property type="component" value="Unassembled WGS sequence"/>
</dbReference>
<keyword evidence="6 10" id="KW-0735">Signal-anchor</keyword>
<dbReference type="PANTHER" id="PTHR11214">
    <property type="entry name" value="BETA-1,3-N-ACETYLGLUCOSAMINYLTRANSFERASE"/>
    <property type="match status" value="1"/>
</dbReference>
<dbReference type="AlphaFoldDB" id="A0AA85KF27"/>
<comment type="similarity">
    <text evidence="2 10">Belongs to the glycosyltransferase 31 family.</text>
</comment>
<dbReference type="EC" id="2.4.1.-" evidence="10"/>
<evidence type="ECO:0000256" key="4">
    <source>
        <dbReference type="ARBA" id="ARBA00022679"/>
    </source>
</evidence>
<sequence>MRYSCKLGNLTSASLNKLHRTTKTQSNKKCISYFLTFLLILAIYVFIVNKVSNFWGTEITLLENSLTSIENAVESSSSVLSSRITEFDAHSVTTDRIHLTTTENLHHDEIKLYEKEFKAILNFESLKRPSITVSERKQDESTFKNLFPPLYPNSRFCLKKTRFYFGDINNNSSNSVKRIINLTDALIPQLNMTIWSKIAPRVCQSIKTNLLIIIFSSNENNAIRQNIRQTWGSVKYAFSETTNKQNSNGLKIIEHLFIVNASKSNLPQNSTEFKQLIHEAEVEKDILPLFLTGIQHNYASLHILASEFLLHYCKMSVDFILFINENIFPNLNALIQYTSSKKLQLDSLNYINLRIYCIPIEKKRIRVKPNIKFSDMNMLSEWDGKIYPNHCDIDDSGFLMLYETMKKWYTCSRVYEPFHPVQVYLTGLLRFVARIEYESYWTNYWTTGYLLPSMAFNKNNKRYLFFKGSGNQSSRVWKSVFRAILGQ</sequence>
<evidence type="ECO:0000256" key="7">
    <source>
        <dbReference type="ARBA" id="ARBA00022989"/>
    </source>
</evidence>
<dbReference type="GO" id="GO:0016758">
    <property type="term" value="F:hexosyltransferase activity"/>
    <property type="evidence" value="ECO:0007669"/>
    <property type="project" value="InterPro"/>
</dbReference>
<dbReference type="WBParaSite" id="TREG1_81640.1">
    <property type="protein sequence ID" value="TREG1_81640.1"/>
    <property type="gene ID" value="TREG1_81640"/>
</dbReference>
<feature type="transmembrane region" description="Helical" evidence="10">
    <location>
        <begin position="30"/>
        <end position="47"/>
    </location>
</feature>
<dbReference type="PANTHER" id="PTHR11214:SF29">
    <property type="entry name" value="BETA-1,3-GALACTOSYLTRANSFERASE 9"/>
    <property type="match status" value="1"/>
</dbReference>
<evidence type="ECO:0000256" key="9">
    <source>
        <dbReference type="ARBA" id="ARBA00023136"/>
    </source>
</evidence>
<accession>A0AA85KF27</accession>
<evidence type="ECO:0000256" key="1">
    <source>
        <dbReference type="ARBA" id="ARBA00004323"/>
    </source>
</evidence>
<evidence type="ECO:0000256" key="5">
    <source>
        <dbReference type="ARBA" id="ARBA00022692"/>
    </source>
</evidence>
<reference evidence="11" key="1">
    <citation type="submission" date="2022-06" db="EMBL/GenBank/DDBJ databases">
        <authorList>
            <person name="Berger JAMES D."/>
            <person name="Berger JAMES D."/>
        </authorList>
    </citation>
    <scope>NUCLEOTIDE SEQUENCE [LARGE SCALE GENOMIC DNA]</scope>
</reference>
<dbReference type="InterPro" id="IPR002659">
    <property type="entry name" value="Glyco_trans_31"/>
</dbReference>
<reference evidence="12" key="2">
    <citation type="submission" date="2023-11" db="UniProtKB">
        <authorList>
            <consortium name="WormBaseParasite"/>
        </authorList>
    </citation>
    <scope>IDENTIFICATION</scope>
</reference>
<keyword evidence="8 10" id="KW-0333">Golgi apparatus</keyword>
<evidence type="ECO:0000256" key="6">
    <source>
        <dbReference type="ARBA" id="ARBA00022968"/>
    </source>
</evidence>
<protein>
    <recommendedName>
        <fullName evidence="10">Hexosyltransferase</fullName>
        <ecNumber evidence="10">2.4.1.-</ecNumber>
    </recommendedName>
</protein>
<evidence type="ECO:0000256" key="2">
    <source>
        <dbReference type="ARBA" id="ARBA00008661"/>
    </source>
</evidence>
<evidence type="ECO:0000313" key="11">
    <source>
        <dbReference type="Proteomes" id="UP000050795"/>
    </source>
</evidence>
<keyword evidence="4" id="KW-0808">Transferase</keyword>
<name>A0AA85KF27_TRIRE</name>